<protein>
    <recommendedName>
        <fullName evidence="4">MYND-type domain-containing protein</fullName>
    </recommendedName>
</protein>
<evidence type="ECO:0000256" key="1">
    <source>
        <dbReference type="ARBA" id="ARBA00022723"/>
    </source>
</evidence>
<evidence type="ECO:0000259" key="4">
    <source>
        <dbReference type="Pfam" id="PF01753"/>
    </source>
</evidence>
<dbReference type="EMBL" id="JASBNA010000004">
    <property type="protein sequence ID" value="KAK7692205.1"/>
    <property type="molecule type" value="Genomic_DNA"/>
</dbReference>
<dbReference type="AlphaFoldDB" id="A0AAW0GFU5"/>
<feature type="domain" description="MYND-type" evidence="4">
    <location>
        <begin position="121"/>
        <end position="142"/>
    </location>
</feature>
<accession>A0AAW0GFU5</accession>
<dbReference type="GO" id="GO:0008270">
    <property type="term" value="F:zinc ion binding"/>
    <property type="evidence" value="ECO:0007669"/>
    <property type="project" value="UniProtKB-KW"/>
</dbReference>
<dbReference type="Proteomes" id="UP001385951">
    <property type="component" value="Unassembled WGS sequence"/>
</dbReference>
<keyword evidence="1" id="KW-0479">Metal-binding</keyword>
<keyword evidence="2" id="KW-0863">Zinc-finger</keyword>
<evidence type="ECO:0000256" key="2">
    <source>
        <dbReference type="ARBA" id="ARBA00022771"/>
    </source>
</evidence>
<evidence type="ECO:0000313" key="6">
    <source>
        <dbReference type="Proteomes" id="UP001385951"/>
    </source>
</evidence>
<comment type="caution">
    <text evidence="5">The sequence shown here is derived from an EMBL/GenBank/DDBJ whole genome shotgun (WGS) entry which is preliminary data.</text>
</comment>
<reference evidence="5 6" key="1">
    <citation type="submission" date="2022-09" db="EMBL/GenBank/DDBJ databases">
        <authorList>
            <person name="Palmer J.M."/>
        </authorList>
    </citation>
    <scope>NUCLEOTIDE SEQUENCE [LARGE SCALE GENOMIC DNA]</scope>
    <source>
        <strain evidence="5 6">DSM 7382</strain>
    </source>
</reference>
<evidence type="ECO:0000313" key="5">
    <source>
        <dbReference type="EMBL" id="KAK7692205.1"/>
    </source>
</evidence>
<proteinExistence type="predicted"/>
<gene>
    <name evidence="5" type="ORF">QCA50_003829</name>
</gene>
<dbReference type="Pfam" id="PF01753">
    <property type="entry name" value="zf-MYND"/>
    <property type="match status" value="1"/>
</dbReference>
<dbReference type="InterPro" id="IPR002893">
    <property type="entry name" value="Znf_MYND"/>
</dbReference>
<keyword evidence="6" id="KW-1185">Reference proteome</keyword>
<keyword evidence="3" id="KW-0862">Zinc</keyword>
<dbReference type="SUPFAM" id="SSF144232">
    <property type="entry name" value="HIT/MYND zinc finger-like"/>
    <property type="match status" value="1"/>
</dbReference>
<sequence length="144" mass="16429">MTSLPTGALPIPIRALLEPRKDTRLTFRDKFIVFSTYLAEIGARRLVIPLATDVLEKTTACASCNAHRFFHDYVENLQQFVSSWSTASRQARRRISRGGTLCELPSYNTREKRGRQPSGYQLKRCGRCYQAYYCSEACQIADKP</sequence>
<dbReference type="Gene3D" id="6.10.140.2220">
    <property type="match status" value="1"/>
</dbReference>
<name>A0AAW0GFU5_9APHY</name>
<evidence type="ECO:0000256" key="3">
    <source>
        <dbReference type="ARBA" id="ARBA00022833"/>
    </source>
</evidence>
<organism evidence="5 6">
    <name type="scientific">Cerrena zonata</name>
    <dbReference type="NCBI Taxonomy" id="2478898"/>
    <lineage>
        <taxon>Eukaryota</taxon>
        <taxon>Fungi</taxon>
        <taxon>Dikarya</taxon>
        <taxon>Basidiomycota</taxon>
        <taxon>Agaricomycotina</taxon>
        <taxon>Agaricomycetes</taxon>
        <taxon>Polyporales</taxon>
        <taxon>Cerrenaceae</taxon>
        <taxon>Cerrena</taxon>
    </lineage>
</organism>